<feature type="transmembrane region" description="Helical" evidence="1">
    <location>
        <begin position="64"/>
        <end position="84"/>
    </location>
</feature>
<name>A0A510L7E5_9FUSO</name>
<proteinExistence type="predicted"/>
<evidence type="ECO:0000256" key="1">
    <source>
        <dbReference type="SAM" id="Phobius"/>
    </source>
</evidence>
<accession>A0A510L7E5</accession>
<reference evidence="2 3" key="1">
    <citation type="submission" date="2019-07" db="EMBL/GenBank/DDBJ databases">
        <title>Complete Genome Sequence of Leptotrichia hongkongensis Strain JMUB5056.</title>
        <authorList>
            <person name="Watanabe S."/>
            <person name="Cui L."/>
        </authorList>
    </citation>
    <scope>NUCLEOTIDE SEQUENCE [LARGE SCALE GENOMIC DNA]</scope>
    <source>
        <strain evidence="2 3">JMUB5056</strain>
    </source>
</reference>
<dbReference type="Proteomes" id="UP000321561">
    <property type="component" value="Chromosome"/>
</dbReference>
<keyword evidence="1" id="KW-0472">Membrane</keyword>
<keyword evidence="1" id="KW-0812">Transmembrane</keyword>
<dbReference type="RefSeq" id="WP_147004682.1">
    <property type="nucleotide sequence ID" value="NZ_AP019846.1"/>
</dbReference>
<protein>
    <submittedName>
        <fullName evidence="2">Uncharacterized protein</fullName>
    </submittedName>
</protein>
<dbReference type="AlphaFoldDB" id="A0A510L7E5"/>
<feature type="transmembrane region" description="Helical" evidence="1">
    <location>
        <begin position="12"/>
        <end position="35"/>
    </location>
</feature>
<organism evidence="2 3">
    <name type="scientific">Leptotrichia hongkongensis</name>
    <dbReference type="NCBI Taxonomy" id="554406"/>
    <lineage>
        <taxon>Bacteria</taxon>
        <taxon>Fusobacteriati</taxon>
        <taxon>Fusobacteriota</taxon>
        <taxon>Fusobacteriia</taxon>
        <taxon>Fusobacteriales</taxon>
        <taxon>Leptotrichiaceae</taxon>
        <taxon>Leptotrichia</taxon>
    </lineage>
</organism>
<keyword evidence="1" id="KW-1133">Transmembrane helix</keyword>
<sequence>MVKSYRILTGVGAYIILGGVINLIKRMILTVSYIFDIKNYSNIYNNTDLGALKTFEYIFNTNLGLIYISIMFSIILFFIVNYLLKNKLNLE</sequence>
<evidence type="ECO:0000313" key="2">
    <source>
        <dbReference type="EMBL" id="BBM58453.1"/>
    </source>
</evidence>
<dbReference type="KEGG" id="lhg:JMUB5056_0015"/>
<gene>
    <name evidence="2" type="ORF">JMUB5056_0015</name>
</gene>
<dbReference type="EMBL" id="AP019846">
    <property type="protein sequence ID" value="BBM58453.1"/>
    <property type="molecule type" value="Genomic_DNA"/>
</dbReference>
<evidence type="ECO:0000313" key="3">
    <source>
        <dbReference type="Proteomes" id="UP000321561"/>
    </source>
</evidence>